<keyword evidence="1" id="KW-0472">Membrane</keyword>
<accession>A0A453Q703</accession>
<reference evidence="3" key="2">
    <citation type="journal article" date="2017" name="Nat. Plants">
        <title>The Aegilops tauschii genome reveals multiple impacts of transposons.</title>
        <authorList>
            <person name="Zhao G."/>
            <person name="Zou C."/>
            <person name="Li K."/>
            <person name="Wang K."/>
            <person name="Li T."/>
            <person name="Gao L."/>
            <person name="Zhang X."/>
            <person name="Wang H."/>
            <person name="Yang Z."/>
            <person name="Liu X."/>
            <person name="Jiang W."/>
            <person name="Mao L."/>
            <person name="Kong X."/>
            <person name="Jiao Y."/>
            <person name="Jia J."/>
        </authorList>
    </citation>
    <scope>NUCLEOTIDE SEQUENCE [LARGE SCALE GENOMIC DNA]</scope>
    <source>
        <strain evidence="3">cv. AL8/78</strain>
    </source>
</reference>
<dbReference type="Proteomes" id="UP000015105">
    <property type="component" value="Chromosome 6D"/>
</dbReference>
<reference evidence="2" key="4">
    <citation type="submission" date="2019-03" db="UniProtKB">
        <authorList>
            <consortium name="EnsemblPlants"/>
        </authorList>
    </citation>
    <scope>IDENTIFICATION</scope>
</reference>
<dbReference type="Gramene" id="AET6Gv20997300.5">
    <property type="protein sequence ID" value="AET6Gv20997300.5"/>
    <property type="gene ID" value="AET6Gv20997300"/>
</dbReference>
<feature type="transmembrane region" description="Helical" evidence="1">
    <location>
        <begin position="54"/>
        <end position="76"/>
    </location>
</feature>
<keyword evidence="1" id="KW-1133">Transmembrane helix</keyword>
<reference evidence="3" key="1">
    <citation type="journal article" date="2014" name="Science">
        <title>Ancient hybridizations among the ancestral genomes of bread wheat.</title>
        <authorList>
            <consortium name="International Wheat Genome Sequencing Consortium,"/>
            <person name="Marcussen T."/>
            <person name="Sandve S.R."/>
            <person name="Heier L."/>
            <person name="Spannagl M."/>
            <person name="Pfeifer M."/>
            <person name="Jakobsen K.S."/>
            <person name="Wulff B.B."/>
            <person name="Steuernagel B."/>
            <person name="Mayer K.F."/>
            <person name="Olsen O.A."/>
        </authorList>
    </citation>
    <scope>NUCLEOTIDE SEQUENCE [LARGE SCALE GENOMIC DNA]</scope>
    <source>
        <strain evidence="3">cv. AL8/78</strain>
    </source>
</reference>
<reference evidence="2" key="5">
    <citation type="journal article" date="2021" name="G3 (Bethesda)">
        <title>Aegilops tauschii genome assembly Aet v5.0 features greater sequence contiguity and improved annotation.</title>
        <authorList>
            <person name="Wang L."/>
            <person name="Zhu T."/>
            <person name="Rodriguez J.C."/>
            <person name="Deal K.R."/>
            <person name="Dubcovsky J."/>
            <person name="McGuire P.E."/>
            <person name="Lux T."/>
            <person name="Spannagl M."/>
            <person name="Mayer K.F.X."/>
            <person name="Baldrich P."/>
            <person name="Meyers B.C."/>
            <person name="Huo N."/>
            <person name="Gu Y.Q."/>
            <person name="Zhou H."/>
            <person name="Devos K.M."/>
            <person name="Bennetzen J.L."/>
            <person name="Unver T."/>
            <person name="Budak H."/>
            <person name="Gulick P.J."/>
            <person name="Galiba G."/>
            <person name="Kalapos B."/>
            <person name="Nelson D.R."/>
            <person name="Li P."/>
            <person name="You F.M."/>
            <person name="Luo M.C."/>
            <person name="Dvorak J."/>
        </authorList>
    </citation>
    <scope>NUCLEOTIDE SEQUENCE [LARGE SCALE GENOMIC DNA]</scope>
    <source>
        <strain evidence="2">cv. AL8/78</strain>
    </source>
</reference>
<evidence type="ECO:0000313" key="3">
    <source>
        <dbReference type="Proteomes" id="UP000015105"/>
    </source>
</evidence>
<keyword evidence="3" id="KW-1185">Reference proteome</keyword>
<proteinExistence type="predicted"/>
<reference evidence="2" key="3">
    <citation type="journal article" date="2017" name="Nature">
        <title>Genome sequence of the progenitor of the wheat D genome Aegilops tauschii.</title>
        <authorList>
            <person name="Luo M.C."/>
            <person name="Gu Y.Q."/>
            <person name="Puiu D."/>
            <person name="Wang H."/>
            <person name="Twardziok S.O."/>
            <person name="Deal K.R."/>
            <person name="Huo N."/>
            <person name="Zhu T."/>
            <person name="Wang L."/>
            <person name="Wang Y."/>
            <person name="McGuire P.E."/>
            <person name="Liu S."/>
            <person name="Long H."/>
            <person name="Ramasamy R.K."/>
            <person name="Rodriguez J.C."/>
            <person name="Van S.L."/>
            <person name="Yuan L."/>
            <person name="Wang Z."/>
            <person name="Xia Z."/>
            <person name="Xiao L."/>
            <person name="Anderson O.D."/>
            <person name="Ouyang S."/>
            <person name="Liang Y."/>
            <person name="Zimin A.V."/>
            <person name="Pertea G."/>
            <person name="Qi P."/>
            <person name="Bennetzen J.L."/>
            <person name="Dai X."/>
            <person name="Dawson M.W."/>
            <person name="Muller H.G."/>
            <person name="Kugler K."/>
            <person name="Rivarola-Duarte L."/>
            <person name="Spannagl M."/>
            <person name="Mayer K.F.X."/>
            <person name="Lu F.H."/>
            <person name="Bevan M.W."/>
            <person name="Leroy P."/>
            <person name="Li P."/>
            <person name="You F.M."/>
            <person name="Sun Q."/>
            <person name="Liu Z."/>
            <person name="Lyons E."/>
            <person name="Wicker T."/>
            <person name="Salzberg S.L."/>
            <person name="Devos K.M."/>
            <person name="Dvorak J."/>
        </authorList>
    </citation>
    <scope>NUCLEOTIDE SEQUENCE [LARGE SCALE GENOMIC DNA]</scope>
    <source>
        <strain evidence="2">cv. AL8/78</strain>
    </source>
</reference>
<protein>
    <submittedName>
        <fullName evidence="2">Uncharacterized protein</fullName>
    </submittedName>
</protein>
<keyword evidence="1" id="KW-0812">Transmembrane</keyword>
<evidence type="ECO:0000256" key="1">
    <source>
        <dbReference type="SAM" id="Phobius"/>
    </source>
</evidence>
<evidence type="ECO:0000313" key="2">
    <source>
        <dbReference type="EnsemblPlants" id="AET6Gv20997300.5"/>
    </source>
</evidence>
<sequence length="79" mass="8647">LLFDVLMRRMPSQSQGSSGVPAGEGMLPPSTKEASPLDIFFFPDFDTTVCVLGIVSYCVLLCSTVFPHSYFISLILSRL</sequence>
<dbReference type="EnsemblPlants" id="AET6Gv20997300.5">
    <property type="protein sequence ID" value="AET6Gv20997300.5"/>
    <property type="gene ID" value="AET6Gv20997300"/>
</dbReference>
<organism evidence="2 3">
    <name type="scientific">Aegilops tauschii subsp. strangulata</name>
    <name type="common">Goatgrass</name>
    <dbReference type="NCBI Taxonomy" id="200361"/>
    <lineage>
        <taxon>Eukaryota</taxon>
        <taxon>Viridiplantae</taxon>
        <taxon>Streptophyta</taxon>
        <taxon>Embryophyta</taxon>
        <taxon>Tracheophyta</taxon>
        <taxon>Spermatophyta</taxon>
        <taxon>Magnoliopsida</taxon>
        <taxon>Liliopsida</taxon>
        <taxon>Poales</taxon>
        <taxon>Poaceae</taxon>
        <taxon>BOP clade</taxon>
        <taxon>Pooideae</taxon>
        <taxon>Triticodae</taxon>
        <taxon>Triticeae</taxon>
        <taxon>Triticinae</taxon>
        <taxon>Aegilops</taxon>
    </lineage>
</organism>
<dbReference type="AlphaFoldDB" id="A0A453Q703"/>
<name>A0A453Q703_AEGTS</name>